<sequence length="64" mass="7211">MSIRTCSVNTRDNVNTNTAVLRSSAMSVGSTCYPMQSPHIRGQCITTNLFFPFLTFVFIQYNEV</sequence>
<organism evidence="1">
    <name type="scientific">Anguilla anguilla</name>
    <name type="common">European freshwater eel</name>
    <name type="synonym">Muraena anguilla</name>
    <dbReference type="NCBI Taxonomy" id="7936"/>
    <lineage>
        <taxon>Eukaryota</taxon>
        <taxon>Metazoa</taxon>
        <taxon>Chordata</taxon>
        <taxon>Craniata</taxon>
        <taxon>Vertebrata</taxon>
        <taxon>Euteleostomi</taxon>
        <taxon>Actinopterygii</taxon>
        <taxon>Neopterygii</taxon>
        <taxon>Teleostei</taxon>
        <taxon>Anguilliformes</taxon>
        <taxon>Anguillidae</taxon>
        <taxon>Anguilla</taxon>
    </lineage>
</organism>
<proteinExistence type="predicted"/>
<reference evidence="1" key="1">
    <citation type="submission" date="2014-11" db="EMBL/GenBank/DDBJ databases">
        <authorList>
            <person name="Amaro Gonzalez C."/>
        </authorList>
    </citation>
    <scope>NUCLEOTIDE SEQUENCE</scope>
</reference>
<reference evidence="1" key="2">
    <citation type="journal article" date="2015" name="Fish Shellfish Immunol.">
        <title>Early steps in the European eel (Anguilla anguilla)-Vibrio vulnificus interaction in the gills: Role of the RtxA13 toxin.</title>
        <authorList>
            <person name="Callol A."/>
            <person name="Pajuelo D."/>
            <person name="Ebbesson L."/>
            <person name="Teles M."/>
            <person name="MacKenzie S."/>
            <person name="Amaro C."/>
        </authorList>
    </citation>
    <scope>NUCLEOTIDE SEQUENCE</scope>
</reference>
<name>A0A0E9PY65_ANGAN</name>
<evidence type="ECO:0000313" key="1">
    <source>
        <dbReference type="EMBL" id="JAH08793.1"/>
    </source>
</evidence>
<accession>A0A0E9PY65</accession>
<dbReference type="EMBL" id="GBXM01099784">
    <property type="protein sequence ID" value="JAH08793.1"/>
    <property type="molecule type" value="Transcribed_RNA"/>
</dbReference>
<protein>
    <submittedName>
        <fullName evidence="1">Uncharacterized protein</fullName>
    </submittedName>
</protein>
<dbReference type="AlphaFoldDB" id="A0A0E9PY65"/>